<feature type="domain" description="DUF7088" evidence="3">
    <location>
        <begin position="36"/>
        <end position="135"/>
    </location>
</feature>
<sequence length="548" mass="62714">MSKNNPYRKVLVVLIVLIIVNFFGSYAYKRFDLTHDKRYTLSAETISLVEQIENPLLIKVYLQGSFPAEFKRLQLETKQLLMELNEINDLVKFRFIDPLSSTKDLIEKGLQPSRLTVQEDGKVSEAVIFPWALISYGDKEGSVPLLVNAIAPSQEQQLQNSIENLEYEFANAIHKISAEKSKKIAVLKGNGQPDDIYLYSFLKSLGEYYKLAEFTLDSVEINPNKTLSQLSDYDLSIIAKPSLTFSEKEKLVLDQYIMQGGKTLWLLDNVYAEMDSLMLTGKSLAFNRDLNLTDMLFSYGVRINYNVTKDLYSGTIRLASGNTGNQLQYQDFLWHYFPLIFADNTHAISKNIDPVLLKFPSSIDTLENEIRKTILLQSSPLAKIIGTPANVSLNEIAIEADKNEFRDALTNFGVLLEGEFPSAYANRMLPFDTENFRPIGIDNKMIVIADGDLAVNEVLRGEPLPLDKDKWTNQNYGNIEFLLNSVHYLLDDKGLLNLRSKSLQIQFLDKEKAFEERTYWQMLNLVVPLVILFVFGWVFNFLRKRRYS</sequence>
<dbReference type="InterPro" id="IPR055396">
    <property type="entry name" value="DUF7088"/>
</dbReference>
<dbReference type="Proteomes" id="UP001474120">
    <property type="component" value="Unassembled WGS sequence"/>
</dbReference>
<evidence type="ECO:0000313" key="4">
    <source>
        <dbReference type="EMBL" id="MEL4455462.1"/>
    </source>
</evidence>
<feature type="transmembrane region" description="Helical" evidence="1">
    <location>
        <begin position="519"/>
        <end position="542"/>
    </location>
</feature>
<evidence type="ECO:0000259" key="3">
    <source>
        <dbReference type="Pfam" id="PF23357"/>
    </source>
</evidence>
<dbReference type="RefSeq" id="WP_342159294.1">
    <property type="nucleotide sequence ID" value="NZ_JBCDNA010000001.1"/>
</dbReference>
<dbReference type="EMBL" id="JBCDNA010000001">
    <property type="protein sequence ID" value="MEL4455462.1"/>
    <property type="molecule type" value="Genomic_DNA"/>
</dbReference>
<dbReference type="InterPro" id="IPR019863">
    <property type="entry name" value="Motility-assoc_ABC-rel_GldG"/>
</dbReference>
<comment type="caution">
    <text evidence="4">The sequence shown here is derived from an EMBL/GenBank/DDBJ whole genome shotgun (WGS) entry which is preliminary data.</text>
</comment>
<organism evidence="4 5">
    <name type="scientific">Lutimonas vermicola</name>
    <dbReference type="NCBI Taxonomy" id="414288"/>
    <lineage>
        <taxon>Bacteria</taxon>
        <taxon>Pseudomonadati</taxon>
        <taxon>Bacteroidota</taxon>
        <taxon>Flavobacteriia</taxon>
        <taxon>Flavobacteriales</taxon>
        <taxon>Flavobacteriaceae</taxon>
        <taxon>Lutimonas</taxon>
    </lineage>
</organism>
<keyword evidence="1" id="KW-0812">Transmembrane</keyword>
<dbReference type="Pfam" id="PF23357">
    <property type="entry name" value="DUF7088"/>
    <property type="match status" value="1"/>
</dbReference>
<keyword evidence="1" id="KW-1133">Transmembrane helix</keyword>
<gene>
    <name evidence="4" type="primary">gldG</name>
    <name evidence="4" type="ORF">AABB81_06105</name>
</gene>
<keyword evidence="1" id="KW-0472">Membrane</keyword>
<keyword evidence="5" id="KW-1185">Reference proteome</keyword>
<dbReference type="Pfam" id="PF09822">
    <property type="entry name" value="ABC_transp_aux"/>
    <property type="match status" value="1"/>
</dbReference>
<feature type="domain" description="ABC-type uncharacterised transport system" evidence="2">
    <location>
        <begin position="182"/>
        <end position="485"/>
    </location>
</feature>
<proteinExistence type="predicted"/>
<dbReference type="NCBIfam" id="TIGR03521">
    <property type="entry name" value="GldG"/>
    <property type="match status" value="1"/>
</dbReference>
<protein>
    <submittedName>
        <fullName evidence="4">Gliding motility-associated ABC transporter substrate-binding protein GldG</fullName>
    </submittedName>
</protein>
<name>A0ABU9KZ41_9FLAO</name>
<evidence type="ECO:0000256" key="1">
    <source>
        <dbReference type="SAM" id="Phobius"/>
    </source>
</evidence>
<evidence type="ECO:0000313" key="5">
    <source>
        <dbReference type="Proteomes" id="UP001474120"/>
    </source>
</evidence>
<dbReference type="InterPro" id="IPR019196">
    <property type="entry name" value="ABC_transp_unknown"/>
</dbReference>
<evidence type="ECO:0000259" key="2">
    <source>
        <dbReference type="Pfam" id="PF09822"/>
    </source>
</evidence>
<accession>A0ABU9KZ41</accession>
<reference evidence="4 5" key="1">
    <citation type="submission" date="2024-04" db="EMBL/GenBank/DDBJ databases">
        <title>whole genome sequencing of Lutimonas vermicola strain IMCC1616.</title>
        <authorList>
            <person name="Bae S.S."/>
        </authorList>
    </citation>
    <scope>NUCLEOTIDE SEQUENCE [LARGE SCALE GENOMIC DNA]</scope>
    <source>
        <strain evidence="4 5">IMCC1616</strain>
    </source>
</reference>